<reference evidence="2" key="1">
    <citation type="submission" date="2025-08" db="UniProtKB">
        <authorList>
            <consortium name="Ensembl"/>
        </authorList>
    </citation>
    <scope>IDENTIFICATION</scope>
</reference>
<name>A0A3B3SXF1_9TELE</name>
<sequence>MCEPLLFGSPSAPITLPRASSPLLIWMLSFNLSPLLPVFRMRSEPARSTKWNLEATTWLGAPEVLEPLRRCSMITFTCVAPLCRAVLPVSRRLRTSSRPSTSHSFTPHRTEDVHTI</sequence>
<proteinExistence type="predicted"/>
<evidence type="ECO:0000313" key="3">
    <source>
        <dbReference type="Proteomes" id="UP000261540"/>
    </source>
</evidence>
<accession>A0A3B3SXF1</accession>
<organism evidence="2 3">
    <name type="scientific">Paramormyrops kingsleyae</name>
    <dbReference type="NCBI Taxonomy" id="1676925"/>
    <lineage>
        <taxon>Eukaryota</taxon>
        <taxon>Metazoa</taxon>
        <taxon>Chordata</taxon>
        <taxon>Craniata</taxon>
        <taxon>Vertebrata</taxon>
        <taxon>Euteleostomi</taxon>
        <taxon>Actinopterygii</taxon>
        <taxon>Neopterygii</taxon>
        <taxon>Teleostei</taxon>
        <taxon>Osteoglossocephala</taxon>
        <taxon>Osteoglossomorpha</taxon>
        <taxon>Osteoglossiformes</taxon>
        <taxon>Mormyridae</taxon>
        <taxon>Paramormyrops</taxon>
    </lineage>
</organism>
<evidence type="ECO:0000256" key="1">
    <source>
        <dbReference type="SAM" id="MobiDB-lite"/>
    </source>
</evidence>
<dbReference type="GeneTree" id="ENSGT00940000177011"/>
<protein>
    <submittedName>
        <fullName evidence="2">Uncharacterized protein</fullName>
    </submittedName>
</protein>
<reference evidence="2" key="2">
    <citation type="submission" date="2025-09" db="UniProtKB">
        <authorList>
            <consortium name="Ensembl"/>
        </authorList>
    </citation>
    <scope>IDENTIFICATION</scope>
</reference>
<dbReference type="AlphaFoldDB" id="A0A3B3SXF1"/>
<dbReference type="Proteomes" id="UP000261540">
    <property type="component" value="Unplaced"/>
</dbReference>
<evidence type="ECO:0000313" key="2">
    <source>
        <dbReference type="Ensembl" id="ENSPKIP00000035437.1"/>
    </source>
</evidence>
<keyword evidence="3" id="KW-1185">Reference proteome</keyword>
<dbReference type="Ensembl" id="ENSPKIT00000016367.1">
    <property type="protein sequence ID" value="ENSPKIP00000035437.1"/>
    <property type="gene ID" value="ENSPKIG00000014399.1"/>
</dbReference>
<feature type="region of interest" description="Disordered" evidence="1">
    <location>
        <begin position="94"/>
        <end position="116"/>
    </location>
</feature>